<feature type="coiled-coil region" evidence="1">
    <location>
        <begin position="702"/>
        <end position="778"/>
    </location>
</feature>
<dbReference type="GO" id="GO:0005737">
    <property type="term" value="C:cytoplasm"/>
    <property type="evidence" value="ECO:0007669"/>
    <property type="project" value="TreeGrafter"/>
</dbReference>
<name>A0AA36N6K1_9DINO</name>
<dbReference type="SMART" id="SM00271">
    <property type="entry name" value="DnaJ"/>
    <property type="match status" value="1"/>
</dbReference>
<feature type="region of interest" description="Disordered" evidence="2">
    <location>
        <begin position="76"/>
        <end position="127"/>
    </location>
</feature>
<feature type="region of interest" description="Disordered" evidence="2">
    <location>
        <begin position="199"/>
        <end position="240"/>
    </location>
</feature>
<dbReference type="InterPro" id="IPR001623">
    <property type="entry name" value="DnaJ_domain"/>
</dbReference>
<gene>
    <name evidence="4" type="ORF">EVOR1521_LOCUS20404</name>
</gene>
<accession>A0AA36N6K1</accession>
<feature type="compositionally biased region" description="Basic and acidic residues" evidence="2">
    <location>
        <begin position="82"/>
        <end position="116"/>
    </location>
</feature>
<evidence type="ECO:0000259" key="3">
    <source>
        <dbReference type="PROSITE" id="PS50076"/>
    </source>
</evidence>
<dbReference type="InterPro" id="IPR036869">
    <property type="entry name" value="J_dom_sf"/>
</dbReference>
<evidence type="ECO:0000313" key="4">
    <source>
        <dbReference type="EMBL" id="CAJ1396127.1"/>
    </source>
</evidence>
<evidence type="ECO:0000256" key="2">
    <source>
        <dbReference type="SAM" id="MobiDB-lite"/>
    </source>
</evidence>
<dbReference type="SUPFAM" id="SSF46565">
    <property type="entry name" value="Chaperone J-domain"/>
    <property type="match status" value="1"/>
</dbReference>
<dbReference type="PANTHER" id="PTHR43096:SF58">
    <property type="entry name" value="CHAPERONE DNAJ-DOMAIN SUPERFAMILY PROTEIN"/>
    <property type="match status" value="1"/>
</dbReference>
<dbReference type="PROSITE" id="PS50076">
    <property type="entry name" value="DNAJ_2"/>
    <property type="match status" value="1"/>
</dbReference>
<organism evidence="4 5">
    <name type="scientific">Effrenium voratum</name>
    <dbReference type="NCBI Taxonomy" id="2562239"/>
    <lineage>
        <taxon>Eukaryota</taxon>
        <taxon>Sar</taxon>
        <taxon>Alveolata</taxon>
        <taxon>Dinophyceae</taxon>
        <taxon>Suessiales</taxon>
        <taxon>Symbiodiniaceae</taxon>
        <taxon>Effrenium</taxon>
    </lineage>
</organism>
<feature type="compositionally biased region" description="Basic and acidic residues" evidence="2">
    <location>
        <begin position="228"/>
        <end position="240"/>
    </location>
</feature>
<dbReference type="GO" id="GO:0042026">
    <property type="term" value="P:protein refolding"/>
    <property type="evidence" value="ECO:0007669"/>
    <property type="project" value="TreeGrafter"/>
</dbReference>
<dbReference type="EMBL" id="CAUJNA010003219">
    <property type="protein sequence ID" value="CAJ1396127.1"/>
    <property type="molecule type" value="Genomic_DNA"/>
</dbReference>
<proteinExistence type="predicted"/>
<evidence type="ECO:0000313" key="5">
    <source>
        <dbReference type="Proteomes" id="UP001178507"/>
    </source>
</evidence>
<dbReference type="GO" id="GO:0051082">
    <property type="term" value="F:unfolded protein binding"/>
    <property type="evidence" value="ECO:0007669"/>
    <property type="project" value="TreeGrafter"/>
</dbReference>
<reference evidence="4" key="1">
    <citation type="submission" date="2023-08" db="EMBL/GenBank/DDBJ databases">
        <authorList>
            <person name="Chen Y."/>
            <person name="Shah S."/>
            <person name="Dougan E. K."/>
            <person name="Thang M."/>
            <person name="Chan C."/>
        </authorList>
    </citation>
    <scope>NUCLEOTIDE SEQUENCE</scope>
</reference>
<dbReference type="CDD" id="cd06257">
    <property type="entry name" value="DnaJ"/>
    <property type="match status" value="1"/>
</dbReference>
<dbReference type="AlphaFoldDB" id="A0AA36N6K1"/>
<dbReference type="PRINTS" id="PR00625">
    <property type="entry name" value="JDOMAIN"/>
</dbReference>
<keyword evidence="1" id="KW-0175">Coiled coil</keyword>
<comment type="caution">
    <text evidence="4">The sequence shown here is derived from an EMBL/GenBank/DDBJ whole genome shotgun (WGS) entry which is preliminary data.</text>
</comment>
<dbReference type="Gene3D" id="1.10.287.110">
    <property type="entry name" value="DnaJ domain"/>
    <property type="match status" value="1"/>
</dbReference>
<dbReference type="PANTHER" id="PTHR43096">
    <property type="entry name" value="DNAJ HOMOLOG 1, MITOCHONDRIAL-RELATED"/>
    <property type="match status" value="1"/>
</dbReference>
<feature type="region of interest" description="Disordered" evidence="2">
    <location>
        <begin position="465"/>
        <end position="486"/>
    </location>
</feature>
<dbReference type="PROSITE" id="PS00636">
    <property type="entry name" value="DNAJ_1"/>
    <property type="match status" value="1"/>
</dbReference>
<evidence type="ECO:0000256" key="1">
    <source>
        <dbReference type="SAM" id="Coils"/>
    </source>
</evidence>
<dbReference type="Proteomes" id="UP001178507">
    <property type="component" value="Unassembled WGS sequence"/>
</dbReference>
<dbReference type="Pfam" id="PF00226">
    <property type="entry name" value="DnaJ"/>
    <property type="match status" value="1"/>
</dbReference>
<keyword evidence="5" id="KW-1185">Reference proteome</keyword>
<protein>
    <recommendedName>
        <fullName evidence="3">J domain-containing protein</fullName>
    </recommendedName>
</protein>
<feature type="domain" description="J" evidence="3">
    <location>
        <begin position="8"/>
        <end position="69"/>
    </location>
</feature>
<dbReference type="InterPro" id="IPR018253">
    <property type="entry name" value="DnaJ_domain_CS"/>
</dbReference>
<sequence>MDEPGEDSCYGILGVDPSASSSEIRQAYRKLALAKHPDRGGDPAEFARLSKAYEVLSDAKARAKYDETGRTSKLTAEEEFIEAFRGKREEPAADREPPPEASRRFAWERPERERPGQRRSGGVHSFSANVGSRAEGYIRTDNLASAVREAGDGFSVGSRVRVVGLQQQPQLNNVLGVLVKFHGDRWQVRLEGGMGDKLLRAKNLEPTESARAQPEREKRPPMPHKQHERPEPERSARLRQPDYFRADERLAGENSLQICGSWNHWRPQAMVLEPKRRCHKFTVTFASGAPESFQIFGPGEGPERCLHPDRGDASPFEFHRLMGPDENRAGHSWTIGAHPEDDQAVAGARFEVILVYAANGRPDRLDWVRLNARPEAPPAPVARPKPYGGLTMSAFLMAAKSDWSQKDDITSVCERLAKITVTDLGGLLRAVQSDGSANVNQRFKSVGEKVFTDQTMRLLRDHAKRVSDQEAKRLAPQPKPAAKGKAFSAKLPPLPSQEYQVVHDFAFVRLEPNLLGSICGKKLKGDTFRASEETWDGWVKLQGQPGYVIKDMAGKQNIGQVLAGIGRCLPLVMEEVQGSDAPLVFEVVYQPFVAVRIGPDKTRPLQGTRKFGDKVRAVGQAYGGWIRLCAEDGGGYMLTADQELGQLLKCRTLEERKGQVAALQSASRQRDPAALAEAVQGAKKCGVGGAELEAAEVQLRRLKQREALRKELVQRAAAAKEEGREDRLRKCLQEAEEEGLEQERQAMQQALDTLVASKAETQREHDVLLEQLAQAAASGDVAEIKAARNAAKAGGVPMKEIARIFALNQGGA</sequence>